<gene>
    <name evidence="1" type="ORF">ACFO3O_01015</name>
</gene>
<organism evidence="1 2">
    <name type="scientific">Dokdonia ponticola</name>
    <dbReference type="NCBI Taxonomy" id="2041041"/>
    <lineage>
        <taxon>Bacteria</taxon>
        <taxon>Pseudomonadati</taxon>
        <taxon>Bacteroidota</taxon>
        <taxon>Flavobacteriia</taxon>
        <taxon>Flavobacteriales</taxon>
        <taxon>Flavobacteriaceae</taxon>
        <taxon>Dokdonia</taxon>
    </lineage>
</organism>
<evidence type="ECO:0008006" key="3">
    <source>
        <dbReference type="Google" id="ProtNLM"/>
    </source>
</evidence>
<accession>A0ABV9HSR7</accession>
<dbReference type="EMBL" id="JBHSFV010000001">
    <property type="protein sequence ID" value="MFC4632470.1"/>
    <property type="molecule type" value="Genomic_DNA"/>
</dbReference>
<comment type="caution">
    <text evidence="1">The sequence shown here is derived from an EMBL/GenBank/DDBJ whole genome shotgun (WGS) entry which is preliminary data.</text>
</comment>
<reference evidence="2" key="1">
    <citation type="journal article" date="2019" name="Int. J. Syst. Evol. Microbiol.">
        <title>The Global Catalogue of Microorganisms (GCM) 10K type strain sequencing project: providing services to taxonomists for standard genome sequencing and annotation.</title>
        <authorList>
            <consortium name="The Broad Institute Genomics Platform"/>
            <consortium name="The Broad Institute Genome Sequencing Center for Infectious Disease"/>
            <person name="Wu L."/>
            <person name="Ma J."/>
        </authorList>
    </citation>
    <scope>NUCLEOTIDE SEQUENCE [LARGE SCALE GENOMIC DNA]</scope>
    <source>
        <strain evidence="2">YJ-61-S</strain>
    </source>
</reference>
<dbReference type="Proteomes" id="UP001596043">
    <property type="component" value="Unassembled WGS sequence"/>
</dbReference>
<proteinExistence type="predicted"/>
<dbReference type="RefSeq" id="WP_379976669.1">
    <property type="nucleotide sequence ID" value="NZ_JBHSFV010000001.1"/>
</dbReference>
<evidence type="ECO:0000313" key="2">
    <source>
        <dbReference type="Proteomes" id="UP001596043"/>
    </source>
</evidence>
<name>A0ABV9HSR7_9FLAO</name>
<protein>
    <recommendedName>
        <fullName evidence="3">DUF1735 domain-containing protein</fullName>
    </recommendedName>
</protein>
<evidence type="ECO:0000313" key="1">
    <source>
        <dbReference type="EMBL" id="MFC4632470.1"/>
    </source>
</evidence>
<keyword evidence="2" id="KW-1185">Reference proteome</keyword>
<sequence length="156" mass="17326">MLQRCVIYLFIAICSSSCGSDEPEIENACNLIDCATVSLRLEFVAAATGEDLFSNNTFDISSLQMINIQTNEAVNFYAETFGPGDRTVIVLPSFVENSTLENYQIFIPDIFDMAFRFSVEVDSDPCCLLNSYSNVAVEADDITIENTGFASYRLLF</sequence>